<dbReference type="RefSeq" id="WP_116306153.1">
    <property type="nucleotide sequence ID" value="NZ_CP157353.1"/>
</dbReference>
<reference evidence="1" key="1">
    <citation type="submission" date="2024-05" db="EMBL/GenBank/DDBJ databases">
        <authorList>
            <person name="Liu Z."/>
        </authorList>
    </citation>
    <scope>NUCLEOTIDE SEQUENCE</scope>
    <source>
        <strain evidence="1">BS1807G30</strain>
    </source>
</reference>
<dbReference type="InterPro" id="IPR020216">
    <property type="entry name" value="Uncharacterised_YncE"/>
</dbReference>
<organism evidence="1">
    <name type="scientific">Bacillus sp. BS1807G30</name>
    <dbReference type="NCBI Taxonomy" id="3153756"/>
    <lineage>
        <taxon>Bacteria</taxon>
        <taxon>Bacillati</taxon>
        <taxon>Bacillota</taxon>
        <taxon>Bacilli</taxon>
        <taxon>Bacillales</taxon>
        <taxon>Bacillaceae</taxon>
        <taxon>Bacillus</taxon>
    </lineage>
</organism>
<protein>
    <submittedName>
        <fullName evidence="1">DUF2691 family protein</fullName>
    </submittedName>
</protein>
<proteinExistence type="predicted"/>
<dbReference type="AlphaFoldDB" id="A0AAU7FIR2"/>
<dbReference type="Pfam" id="PF10903">
    <property type="entry name" value="DUF2691"/>
    <property type="match status" value="1"/>
</dbReference>
<name>A0AAU7FIR2_9BACI</name>
<gene>
    <name evidence="1" type="ORF">ABG082_14990</name>
</gene>
<sequence length="154" mass="17806">MKRGLTFTIPNEYGVFLGEVLKPIDITKFSWRIDTEDSNILVDGEKDEELFPEGKTEMDGIELKHLIENKTYYMIFADLQAYPKGTLTHIKTYEEFIESQCELVLLVADCSYVTIYCKNKGTLEWLYKNAVECGFEDVTYITDENDARTRLSVS</sequence>
<evidence type="ECO:0000313" key="1">
    <source>
        <dbReference type="EMBL" id="XBM03419.1"/>
    </source>
</evidence>
<dbReference type="EMBL" id="CP157353">
    <property type="protein sequence ID" value="XBM03419.1"/>
    <property type="molecule type" value="Genomic_DNA"/>
</dbReference>
<accession>A0AAU7FIR2</accession>